<gene>
    <name evidence="1" type="ORF">PXEA_LOCUS32848</name>
</gene>
<reference evidence="1" key="1">
    <citation type="submission" date="2018-11" db="EMBL/GenBank/DDBJ databases">
        <authorList>
            <consortium name="Pathogen Informatics"/>
        </authorList>
    </citation>
    <scope>NUCLEOTIDE SEQUENCE</scope>
</reference>
<evidence type="ECO:0000313" key="2">
    <source>
        <dbReference type="Proteomes" id="UP000784294"/>
    </source>
</evidence>
<sequence length="84" mass="9306">MRLASKLCDFASIRAVDETGTGPKMPNASVRLGGKIDCIHSALFVHWTAQMPVILPPSHRQCAPVQWLWRSKPFAPRCDSYSPA</sequence>
<dbReference type="AlphaFoldDB" id="A0A3S5AWD8"/>
<dbReference type="EMBL" id="CAAALY010261194">
    <property type="protein sequence ID" value="VEL39408.1"/>
    <property type="molecule type" value="Genomic_DNA"/>
</dbReference>
<evidence type="ECO:0000313" key="1">
    <source>
        <dbReference type="EMBL" id="VEL39408.1"/>
    </source>
</evidence>
<proteinExistence type="predicted"/>
<keyword evidence="2" id="KW-1185">Reference proteome</keyword>
<name>A0A3S5AWD8_9PLAT</name>
<accession>A0A3S5AWD8</accession>
<dbReference type="Proteomes" id="UP000784294">
    <property type="component" value="Unassembled WGS sequence"/>
</dbReference>
<protein>
    <submittedName>
        <fullName evidence="1">Uncharacterized protein</fullName>
    </submittedName>
</protein>
<organism evidence="1 2">
    <name type="scientific">Protopolystoma xenopodis</name>
    <dbReference type="NCBI Taxonomy" id="117903"/>
    <lineage>
        <taxon>Eukaryota</taxon>
        <taxon>Metazoa</taxon>
        <taxon>Spiralia</taxon>
        <taxon>Lophotrochozoa</taxon>
        <taxon>Platyhelminthes</taxon>
        <taxon>Monogenea</taxon>
        <taxon>Polyopisthocotylea</taxon>
        <taxon>Polystomatidea</taxon>
        <taxon>Polystomatidae</taxon>
        <taxon>Protopolystoma</taxon>
    </lineage>
</organism>
<comment type="caution">
    <text evidence="1">The sequence shown here is derived from an EMBL/GenBank/DDBJ whole genome shotgun (WGS) entry which is preliminary data.</text>
</comment>